<dbReference type="EC" id="1.3.1.34" evidence="10"/>
<keyword evidence="7" id="KW-0408">Iron</keyword>
<reference evidence="10 11" key="1">
    <citation type="submission" date="2018-06" db="EMBL/GenBank/DDBJ databases">
        <authorList>
            <consortium name="Pathogen Informatics"/>
            <person name="Doyle S."/>
        </authorList>
    </citation>
    <scope>NUCLEOTIDE SEQUENCE [LARGE SCALE GENOMIC DNA]</scope>
    <source>
        <strain evidence="10 11">NCTC8009</strain>
    </source>
</reference>
<gene>
    <name evidence="10" type="primary">fadH_3</name>
    <name evidence="10" type="ORF">NCTC8009_01821</name>
</gene>
<dbReference type="PANTHER" id="PTHR42917">
    <property type="entry name" value="2,4-DIENOYL-COA REDUCTASE"/>
    <property type="match status" value="1"/>
</dbReference>
<keyword evidence="5" id="KW-0479">Metal-binding</keyword>
<evidence type="ECO:0000256" key="8">
    <source>
        <dbReference type="ARBA" id="ARBA00023014"/>
    </source>
</evidence>
<comment type="cofactor">
    <cofactor evidence="1">
        <name>FMN</name>
        <dbReference type="ChEBI" id="CHEBI:58210"/>
    </cofactor>
</comment>
<comment type="cofactor">
    <cofactor evidence="2">
        <name>[4Fe-4S] cluster</name>
        <dbReference type="ChEBI" id="CHEBI:49883"/>
    </cofactor>
</comment>
<dbReference type="InterPro" id="IPR051793">
    <property type="entry name" value="NADH:flavin_oxidoreductase"/>
</dbReference>
<evidence type="ECO:0000256" key="3">
    <source>
        <dbReference type="ARBA" id="ARBA00022630"/>
    </source>
</evidence>
<dbReference type="AlphaFoldDB" id="A0A2X3K331"/>
<dbReference type="Gene3D" id="3.20.20.70">
    <property type="entry name" value="Aldolase class I"/>
    <property type="match status" value="1"/>
</dbReference>
<dbReference type="GO" id="GO:0033543">
    <property type="term" value="P:fatty acid beta-oxidation, unsaturated, even number, reductase/isomerase pathway"/>
    <property type="evidence" value="ECO:0007669"/>
    <property type="project" value="TreeGrafter"/>
</dbReference>
<dbReference type="GO" id="GO:0046872">
    <property type="term" value="F:metal ion binding"/>
    <property type="evidence" value="ECO:0007669"/>
    <property type="project" value="UniProtKB-KW"/>
</dbReference>
<evidence type="ECO:0000256" key="6">
    <source>
        <dbReference type="ARBA" id="ARBA00023002"/>
    </source>
</evidence>
<dbReference type="Pfam" id="PF00724">
    <property type="entry name" value="Oxidored_FMN"/>
    <property type="match status" value="1"/>
</dbReference>
<dbReference type="InterPro" id="IPR001155">
    <property type="entry name" value="OxRdtase_FMN_N"/>
</dbReference>
<keyword evidence="6 10" id="KW-0560">Oxidoreductase</keyword>
<keyword evidence="4" id="KW-0288">FMN</keyword>
<dbReference type="GO" id="GO:0051536">
    <property type="term" value="F:iron-sulfur cluster binding"/>
    <property type="evidence" value="ECO:0007669"/>
    <property type="project" value="UniProtKB-KW"/>
</dbReference>
<dbReference type="InterPro" id="IPR013785">
    <property type="entry name" value="Aldolase_TIM"/>
</dbReference>
<accession>A0A2X3K331</accession>
<dbReference type="EMBL" id="UARW01000010">
    <property type="protein sequence ID" value="SQD01394.1"/>
    <property type="molecule type" value="Genomic_DNA"/>
</dbReference>
<evidence type="ECO:0000256" key="2">
    <source>
        <dbReference type="ARBA" id="ARBA00001966"/>
    </source>
</evidence>
<dbReference type="GO" id="GO:0008670">
    <property type="term" value="F:2,4-dienoyl-CoA reductase (NADPH) activity"/>
    <property type="evidence" value="ECO:0007669"/>
    <property type="project" value="UniProtKB-EC"/>
</dbReference>
<dbReference type="Proteomes" id="UP000250991">
    <property type="component" value="Unassembled WGS sequence"/>
</dbReference>
<protein>
    <submittedName>
        <fullName evidence="10">2,4-dienoyl-CoA reductase</fullName>
        <ecNumber evidence="10">1.3.1.34</ecNumber>
    </submittedName>
</protein>
<evidence type="ECO:0000256" key="7">
    <source>
        <dbReference type="ARBA" id="ARBA00023004"/>
    </source>
</evidence>
<dbReference type="PANTHER" id="PTHR42917:SF2">
    <property type="entry name" value="2,4-DIENOYL-COA REDUCTASE [(2E)-ENOYL-COA-PRODUCING]"/>
    <property type="match status" value="1"/>
</dbReference>
<dbReference type="STRING" id="585034.ECIAI1_3228"/>
<dbReference type="SUPFAM" id="SSF51395">
    <property type="entry name" value="FMN-linked oxidoreductases"/>
    <property type="match status" value="1"/>
</dbReference>
<evidence type="ECO:0000313" key="10">
    <source>
        <dbReference type="EMBL" id="SQD01394.1"/>
    </source>
</evidence>
<keyword evidence="3" id="KW-0285">Flavoprotein</keyword>
<feature type="domain" description="NADH:flavin oxidoreductase/NADH oxidase N-terminal" evidence="9">
    <location>
        <begin position="2"/>
        <end position="163"/>
    </location>
</feature>
<name>A0A2X3K331_ECOLX</name>
<evidence type="ECO:0000259" key="9">
    <source>
        <dbReference type="Pfam" id="PF00724"/>
    </source>
</evidence>
<organism evidence="10 11">
    <name type="scientific">Escherichia coli</name>
    <dbReference type="NCBI Taxonomy" id="562"/>
    <lineage>
        <taxon>Bacteria</taxon>
        <taxon>Pseudomonadati</taxon>
        <taxon>Pseudomonadota</taxon>
        <taxon>Gammaproteobacteria</taxon>
        <taxon>Enterobacterales</taxon>
        <taxon>Enterobacteriaceae</taxon>
        <taxon>Escherichia</taxon>
    </lineage>
</organism>
<dbReference type="GO" id="GO:0010181">
    <property type="term" value="F:FMN binding"/>
    <property type="evidence" value="ECO:0007669"/>
    <property type="project" value="InterPro"/>
</dbReference>
<evidence type="ECO:0000256" key="1">
    <source>
        <dbReference type="ARBA" id="ARBA00001917"/>
    </source>
</evidence>
<sequence>MGSMHTGLEEYPDGAERLATFYAERARHGVALIVSGGIAPDLTGVGMEGGAMLNDASQIPHHRTITEAVHQEGGKIALQILHTGRYSYQPHLVAPSALQAPINRFVPHELTHEEILQLIDDFAHCAQLAREAGYDGVEVMGSEGYLINEFLTLRTNQRSDQWGRRLPQPDAICRRSSACGARTRRQRLHYYLPTVDARPGRRRRDFCRNGRAGAGH</sequence>
<evidence type="ECO:0000256" key="4">
    <source>
        <dbReference type="ARBA" id="ARBA00022643"/>
    </source>
</evidence>
<evidence type="ECO:0000313" key="11">
    <source>
        <dbReference type="Proteomes" id="UP000250991"/>
    </source>
</evidence>
<proteinExistence type="predicted"/>
<evidence type="ECO:0000256" key="5">
    <source>
        <dbReference type="ARBA" id="ARBA00022723"/>
    </source>
</evidence>
<keyword evidence="8" id="KW-0411">Iron-sulfur</keyword>